<evidence type="ECO:0000256" key="8">
    <source>
        <dbReference type="ARBA" id="ARBA00023315"/>
    </source>
</evidence>
<sequence>MTVTRPIRKWEVFPGKNKFFCNGLIITTDQPSIFLLTNFLLFGVTALFYGFDCPYLFRKLSPSIPFVDVAVFIFVVIFLYKASFMDPGIIPRATPQEALYIERMMDFPQSGQSIAYQPPRILDITVKGVATKVKYCSTCKFFRPPRVSHCSTCDNCVAERFDHHCPWVGNCIGKRNYRFFYWFVITLTIHCCYVFAFSLTTMILISIESDFLNALKTSPGRYPLIVVSFVCLWSFVGLAGFHTFLSFCNITTNEDIKSSYTRGQKNPFSLDSKLSNFCFMIFGPVTPSLIDRRGFVKTD</sequence>
<evidence type="ECO:0000256" key="9">
    <source>
        <dbReference type="ARBA" id="ARBA00048048"/>
    </source>
</evidence>
<evidence type="ECO:0000259" key="11">
    <source>
        <dbReference type="Pfam" id="PF01529"/>
    </source>
</evidence>
<keyword evidence="14" id="KW-1185">Reference proteome</keyword>
<accession>T1FZJ5</accession>
<keyword evidence="3 10" id="KW-0812">Transmembrane</keyword>
<dbReference type="PANTHER" id="PTHR22883">
    <property type="entry name" value="ZINC FINGER DHHC DOMAIN CONTAINING PROTEIN"/>
    <property type="match status" value="1"/>
</dbReference>
<dbReference type="GO" id="GO:0019706">
    <property type="term" value="F:protein-cysteine S-palmitoyltransferase activity"/>
    <property type="evidence" value="ECO:0000318"/>
    <property type="project" value="GO_Central"/>
</dbReference>
<dbReference type="EMBL" id="AMQM01001695">
    <property type="status" value="NOT_ANNOTATED_CDS"/>
    <property type="molecule type" value="Genomic_DNA"/>
</dbReference>
<comment type="domain">
    <text evidence="10">The DHHC domain is required for palmitoyltransferase activity.</text>
</comment>
<evidence type="ECO:0000256" key="3">
    <source>
        <dbReference type="ARBA" id="ARBA00022692"/>
    </source>
</evidence>
<dbReference type="GO" id="GO:0005783">
    <property type="term" value="C:endoplasmic reticulum"/>
    <property type="evidence" value="ECO:0000318"/>
    <property type="project" value="GO_Central"/>
</dbReference>
<protein>
    <recommendedName>
        <fullName evidence="10">Palmitoyltransferase</fullName>
        <ecNumber evidence="10">2.3.1.225</ecNumber>
    </recommendedName>
</protein>
<keyword evidence="2 10" id="KW-0808">Transferase</keyword>
<evidence type="ECO:0000313" key="13">
    <source>
        <dbReference type="EnsemblMetazoa" id="HelroP68781"/>
    </source>
</evidence>
<dbReference type="AlphaFoldDB" id="T1FZJ5"/>
<dbReference type="Proteomes" id="UP000015101">
    <property type="component" value="Unassembled WGS sequence"/>
</dbReference>
<dbReference type="KEGG" id="hro:HELRODRAFT_68781"/>
<name>T1FZJ5_HELRO</name>
<evidence type="ECO:0000256" key="4">
    <source>
        <dbReference type="ARBA" id="ARBA00022989"/>
    </source>
</evidence>
<dbReference type="OMA" id="ILYCFVV"/>
<keyword evidence="6" id="KW-0564">Palmitate</keyword>
<gene>
    <name evidence="13" type="primary">20214243</name>
    <name evidence="12" type="ORF">HELRODRAFT_68781</name>
</gene>
<dbReference type="CTD" id="20214243"/>
<dbReference type="InterPro" id="IPR001594">
    <property type="entry name" value="Palmitoyltrfase_DHHC"/>
</dbReference>
<dbReference type="RefSeq" id="XP_009027204.1">
    <property type="nucleotide sequence ID" value="XM_009028956.1"/>
</dbReference>
<feature type="transmembrane region" description="Helical" evidence="10">
    <location>
        <begin position="63"/>
        <end position="82"/>
    </location>
</feature>
<feature type="domain" description="Palmitoyltransferase DHHC" evidence="11">
    <location>
        <begin position="134"/>
        <end position="258"/>
    </location>
</feature>
<evidence type="ECO:0000313" key="14">
    <source>
        <dbReference type="Proteomes" id="UP000015101"/>
    </source>
</evidence>
<organism evidence="13 14">
    <name type="scientific">Helobdella robusta</name>
    <name type="common">Californian leech</name>
    <dbReference type="NCBI Taxonomy" id="6412"/>
    <lineage>
        <taxon>Eukaryota</taxon>
        <taxon>Metazoa</taxon>
        <taxon>Spiralia</taxon>
        <taxon>Lophotrochozoa</taxon>
        <taxon>Annelida</taxon>
        <taxon>Clitellata</taxon>
        <taxon>Hirudinea</taxon>
        <taxon>Rhynchobdellida</taxon>
        <taxon>Glossiphoniidae</taxon>
        <taxon>Helobdella</taxon>
    </lineage>
</organism>
<keyword evidence="8 10" id="KW-0012">Acyltransferase</keyword>
<proteinExistence type="inferred from homology"/>
<dbReference type="GO" id="GO:0005794">
    <property type="term" value="C:Golgi apparatus"/>
    <property type="evidence" value="ECO:0000318"/>
    <property type="project" value="GO_Central"/>
</dbReference>
<dbReference type="GeneID" id="20214243"/>
<evidence type="ECO:0000256" key="6">
    <source>
        <dbReference type="ARBA" id="ARBA00023139"/>
    </source>
</evidence>
<dbReference type="InParanoid" id="T1FZJ5"/>
<feature type="transmembrane region" description="Helical" evidence="10">
    <location>
        <begin position="179"/>
        <end position="205"/>
    </location>
</feature>
<dbReference type="InterPro" id="IPR039859">
    <property type="entry name" value="PFA4/ZDH16/20/ERF2-like"/>
</dbReference>
<dbReference type="eggNOG" id="KOG1311">
    <property type="taxonomic scope" value="Eukaryota"/>
</dbReference>
<dbReference type="PROSITE" id="PS50216">
    <property type="entry name" value="DHHC"/>
    <property type="match status" value="1"/>
</dbReference>
<dbReference type="PANTHER" id="PTHR22883:SF43">
    <property type="entry name" value="PALMITOYLTRANSFERASE APP"/>
    <property type="match status" value="1"/>
</dbReference>
<feature type="transmembrane region" description="Helical" evidence="10">
    <location>
        <begin position="33"/>
        <end position="51"/>
    </location>
</feature>
<keyword evidence="7" id="KW-0449">Lipoprotein</keyword>
<evidence type="ECO:0000256" key="10">
    <source>
        <dbReference type="RuleBase" id="RU079119"/>
    </source>
</evidence>
<comment type="catalytic activity">
    <reaction evidence="9 10">
        <text>L-cysteinyl-[protein] + hexadecanoyl-CoA = S-hexadecanoyl-L-cysteinyl-[protein] + CoA</text>
        <dbReference type="Rhea" id="RHEA:36683"/>
        <dbReference type="Rhea" id="RHEA-COMP:10131"/>
        <dbReference type="Rhea" id="RHEA-COMP:11032"/>
        <dbReference type="ChEBI" id="CHEBI:29950"/>
        <dbReference type="ChEBI" id="CHEBI:57287"/>
        <dbReference type="ChEBI" id="CHEBI:57379"/>
        <dbReference type="ChEBI" id="CHEBI:74151"/>
        <dbReference type="EC" id="2.3.1.225"/>
    </reaction>
</comment>
<evidence type="ECO:0000256" key="7">
    <source>
        <dbReference type="ARBA" id="ARBA00023288"/>
    </source>
</evidence>
<evidence type="ECO:0000256" key="1">
    <source>
        <dbReference type="ARBA" id="ARBA00004127"/>
    </source>
</evidence>
<comment type="subcellular location">
    <subcellularLocation>
        <location evidence="1">Endomembrane system</location>
        <topology evidence="1">Multi-pass membrane protein</topology>
    </subcellularLocation>
</comment>
<keyword evidence="4 10" id="KW-1133">Transmembrane helix</keyword>
<dbReference type="EMBL" id="KB097571">
    <property type="protein sequence ID" value="ESN94642.1"/>
    <property type="molecule type" value="Genomic_DNA"/>
</dbReference>
<dbReference type="EC" id="2.3.1.225" evidence="10"/>
<feature type="transmembrane region" description="Helical" evidence="10">
    <location>
        <begin position="225"/>
        <end position="248"/>
    </location>
</feature>
<dbReference type="GO" id="GO:0006612">
    <property type="term" value="P:protein targeting to membrane"/>
    <property type="evidence" value="ECO:0000318"/>
    <property type="project" value="GO_Central"/>
</dbReference>
<comment type="similarity">
    <text evidence="10">Belongs to the DHHC palmitoyltransferase family.</text>
</comment>
<dbReference type="Pfam" id="PF01529">
    <property type="entry name" value="DHHC"/>
    <property type="match status" value="1"/>
</dbReference>
<dbReference type="STRING" id="6412.T1FZJ5"/>
<dbReference type="OrthoDB" id="4096362at2759"/>
<evidence type="ECO:0000256" key="5">
    <source>
        <dbReference type="ARBA" id="ARBA00023136"/>
    </source>
</evidence>
<evidence type="ECO:0000313" key="12">
    <source>
        <dbReference type="EMBL" id="ESN94642.1"/>
    </source>
</evidence>
<dbReference type="HOGENOM" id="CLU_018741_3_1_1"/>
<reference evidence="14" key="1">
    <citation type="submission" date="2012-12" db="EMBL/GenBank/DDBJ databases">
        <authorList>
            <person name="Hellsten U."/>
            <person name="Grimwood J."/>
            <person name="Chapman J.A."/>
            <person name="Shapiro H."/>
            <person name="Aerts A."/>
            <person name="Otillar R.P."/>
            <person name="Terry A.Y."/>
            <person name="Boore J.L."/>
            <person name="Simakov O."/>
            <person name="Marletaz F."/>
            <person name="Cho S.-J."/>
            <person name="Edsinger-Gonzales E."/>
            <person name="Havlak P."/>
            <person name="Kuo D.-H."/>
            <person name="Larsson T."/>
            <person name="Lv J."/>
            <person name="Arendt D."/>
            <person name="Savage R."/>
            <person name="Osoegawa K."/>
            <person name="de Jong P."/>
            <person name="Lindberg D.R."/>
            <person name="Seaver E.C."/>
            <person name="Weisblat D.A."/>
            <person name="Putnam N.H."/>
            <person name="Grigoriev I.V."/>
            <person name="Rokhsar D.S."/>
        </authorList>
    </citation>
    <scope>NUCLEOTIDE SEQUENCE</scope>
</reference>
<reference evidence="12 14" key="2">
    <citation type="journal article" date="2013" name="Nature">
        <title>Insights into bilaterian evolution from three spiralian genomes.</title>
        <authorList>
            <person name="Simakov O."/>
            <person name="Marletaz F."/>
            <person name="Cho S.J."/>
            <person name="Edsinger-Gonzales E."/>
            <person name="Havlak P."/>
            <person name="Hellsten U."/>
            <person name="Kuo D.H."/>
            <person name="Larsson T."/>
            <person name="Lv J."/>
            <person name="Arendt D."/>
            <person name="Savage R."/>
            <person name="Osoegawa K."/>
            <person name="de Jong P."/>
            <person name="Grimwood J."/>
            <person name="Chapman J.A."/>
            <person name="Shapiro H."/>
            <person name="Aerts A."/>
            <person name="Otillar R.P."/>
            <person name="Terry A.Y."/>
            <person name="Boore J.L."/>
            <person name="Grigoriev I.V."/>
            <person name="Lindberg D.R."/>
            <person name="Seaver E.C."/>
            <person name="Weisblat D.A."/>
            <person name="Putnam N.H."/>
            <person name="Rokhsar D.S."/>
        </authorList>
    </citation>
    <scope>NUCLEOTIDE SEQUENCE</scope>
</reference>
<evidence type="ECO:0000256" key="2">
    <source>
        <dbReference type="ARBA" id="ARBA00022679"/>
    </source>
</evidence>
<keyword evidence="5 10" id="KW-0472">Membrane</keyword>
<reference evidence="13" key="3">
    <citation type="submission" date="2015-06" db="UniProtKB">
        <authorList>
            <consortium name="EnsemblMetazoa"/>
        </authorList>
    </citation>
    <scope>IDENTIFICATION</scope>
</reference>
<dbReference type="EnsemblMetazoa" id="HelroT68781">
    <property type="protein sequence ID" value="HelroP68781"/>
    <property type="gene ID" value="HelroG68781"/>
</dbReference>